<evidence type="ECO:0000313" key="2">
    <source>
        <dbReference type="Proteomes" id="UP000502006"/>
    </source>
</evidence>
<evidence type="ECO:0000313" key="1">
    <source>
        <dbReference type="EMBL" id="QJT31101.1"/>
    </source>
</evidence>
<name>A0AAE7AID5_AERME</name>
<protein>
    <submittedName>
        <fullName evidence="1">DUF4406 domain-containing protein</fullName>
    </submittedName>
</protein>
<dbReference type="RefSeq" id="WP_171269037.1">
    <property type="nucleotide sequence ID" value="NZ_CP038444.1"/>
</dbReference>
<dbReference type="AlphaFoldDB" id="A0AAE7AID5"/>
<dbReference type="Proteomes" id="UP000502006">
    <property type="component" value="Chromosome"/>
</dbReference>
<dbReference type="SUPFAM" id="SSF52309">
    <property type="entry name" value="N-(deoxy)ribosyltransferase-like"/>
    <property type="match status" value="1"/>
</dbReference>
<dbReference type="EMBL" id="CP038444">
    <property type="protein sequence ID" value="QJT31101.1"/>
    <property type="molecule type" value="Genomic_DNA"/>
</dbReference>
<dbReference type="InterPro" id="IPR025518">
    <property type="entry name" value="DUF4406"/>
</dbReference>
<organism evidence="1 2">
    <name type="scientific">Aeromonas media</name>
    <dbReference type="NCBI Taxonomy" id="651"/>
    <lineage>
        <taxon>Bacteria</taxon>
        <taxon>Pseudomonadati</taxon>
        <taxon>Pseudomonadota</taxon>
        <taxon>Gammaproteobacteria</taxon>
        <taxon>Aeromonadales</taxon>
        <taxon>Aeromonadaceae</taxon>
        <taxon>Aeromonas</taxon>
    </lineage>
</organism>
<accession>A0AAE7AID5</accession>
<dbReference type="Pfam" id="PF14359">
    <property type="entry name" value="DUF4406"/>
    <property type="match status" value="1"/>
</dbReference>
<reference evidence="1 2" key="1">
    <citation type="submission" date="2019-03" db="EMBL/GenBank/DDBJ databases">
        <title>Novel transposon Tn6433 accelerates the dissemination of tet(E) in Aeromonas from aerobic biofilm under oxytetracycline stress.</title>
        <authorList>
            <person name="Shi Y."/>
            <person name="Tian Z."/>
            <person name="Zhang Y."/>
            <person name="Zhang H."/>
            <person name="Yang M."/>
        </authorList>
    </citation>
    <scope>NUCLEOTIDE SEQUENCE [LARGE SCALE GENOMIC DNA]</scope>
    <source>
        <strain evidence="1 2">T5-8</strain>
    </source>
</reference>
<dbReference type="Gene3D" id="3.40.50.10400">
    <property type="entry name" value="Hypothetical protein PA1492"/>
    <property type="match status" value="1"/>
</dbReference>
<proteinExistence type="predicted"/>
<sequence length="103" mass="11107">MAKIYIAGPMSGLPNFNRDAFNAEAHRLLGLGHVALNPAILPDGLEQHEYMAICIEMVKMADQLVMLPGWERSAGARAEHALAIKLGKTIILPVPHLADEVAA</sequence>
<gene>
    <name evidence="1" type="ORF">E4186_13600</name>
</gene>